<accession>A0A4P9Y1T4</accession>
<keyword evidence="12" id="KW-1185">Reference proteome</keyword>
<protein>
    <recommendedName>
        <fullName evidence="10">Protein PBN1</fullName>
    </recommendedName>
</protein>
<keyword evidence="9" id="KW-0325">Glycoprotein</keyword>
<evidence type="ECO:0000256" key="1">
    <source>
        <dbReference type="ARBA" id="ARBA00004389"/>
    </source>
</evidence>
<evidence type="ECO:0000256" key="5">
    <source>
        <dbReference type="ARBA" id="ARBA00022692"/>
    </source>
</evidence>
<name>A0A4P9Y1T4_9FUNG</name>
<keyword evidence="5 10" id="KW-0812">Transmembrane</keyword>
<dbReference type="InterPro" id="IPR040039">
    <property type="entry name" value="PIGX"/>
</dbReference>
<evidence type="ECO:0000256" key="4">
    <source>
        <dbReference type="ARBA" id="ARBA00022502"/>
    </source>
</evidence>
<dbReference type="Pfam" id="PF08320">
    <property type="entry name" value="PIG-X"/>
    <property type="match status" value="1"/>
</dbReference>
<dbReference type="EMBL" id="KZ988653">
    <property type="protein sequence ID" value="RKP11790.1"/>
    <property type="molecule type" value="Genomic_DNA"/>
</dbReference>
<evidence type="ECO:0000256" key="2">
    <source>
        <dbReference type="ARBA" id="ARBA00004687"/>
    </source>
</evidence>
<proteinExistence type="inferred from homology"/>
<dbReference type="InterPro" id="IPR013233">
    <property type="entry name" value="PIG-X/PBN1"/>
</dbReference>
<comment type="subcellular location">
    <subcellularLocation>
        <location evidence="1 10">Endoplasmic reticulum membrane</location>
        <topology evidence="1 10">Single-pass membrane protein</topology>
    </subcellularLocation>
</comment>
<evidence type="ECO:0000256" key="9">
    <source>
        <dbReference type="ARBA" id="ARBA00023180"/>
    </source>
</evidence>
<evidence type="ECO:0000256" key="7">
    <source>
        <dbReference type="ARBA" id="ARBA00022989"/>
    </source>
</evidence>
<evidence type="ECO:0000256" key="3">
    <source>
        <dbReference type="ARBA" id="ARBA00010345"/>
    </source>
</evidence>
<keyword evidence="6 10" id="KW-0256">Endoplasmic reticulum</keyword>
<feature type="transmembrane region" description="Helical" evidence="10">
    <location>
        <begin position="198"/>
        <end position="220"/>
    </location>
</feature>
<gene>
    <name evidence="11" type="ORF">BJ684DRAFT_21635</name>
</gene>
<evidence type="ECO:0000313" key="12">
    <source>
        <dbReference type="Proteomes" id="UP000267251"/>
    </source>
</evidence>
<evidence type="ECO:0000256" key="6">
    <source>
        <dbReference type="ARBA" id="ARBA00022824"/>
    </source>
</evidence>
<dbReference type="OrthoDB" id="5546453at2759"/>
<keyword evidence="7 10" id="KW-1133">Transmembrane helix</keyword>
<dbReference type="GO" id="GO:0006506">
    <property type="term" value="P:GPI anchor biosynthetic process"/>
    <property type="evidence" value="ECO:0007669"/>
    <property type="project" value="UniProtKB-UniPathway"/>
</dbReference>
<keyword evidence="4 10" id="KW-0337">GPI-anchor biosynthesis</keyword>
<reference evidence="12" key="1">
    <citation type="journal article" date="2018" name="Nat. Microbiol.">
        <title>Leveraging single-cell genomics to expand the fungal tree of life.</title>
        <authorList>
            <person name="Ahrendt S.R."/>
            <person name="Quandt C.A."/>
            <person name="Ciobanu D."/>
            <person name="Clum A."/>
            <person name="Salamov A."/>
            <person name="Andreopoulos B."/>
            <person name="Cheng J.F."/>
            <person name="Woyke T."/>
            <person name="Pelin A."/>
            <person name="Henrissat B."/>
            <person name="Reynolds N.K."/>
            <person name="Benny G.L."/>
            <person name="Smith M.E."/>
            <person name="James T.Y."/>
            <person name="Grigoriev I.V."/>
        </authorList>
    </citation>
    <scope>NUCLEOTIDE SEQUENCE [LARGE SCALE GENOMIC DNA]</scope>
</reference>
<dbReference type="SMART" id="SM00780">
    <property type="entry name" value="PIG-X"/>
    <property type="match status" value="1"/>
</dbReference>
<evidence type="ECO:0000313" key="11">
    <source>
        <dbReference type="EMBL" id="RKP11790.1"/>
    </source>
</evidence>
<dbReference type="PANTHER" id="PTHR28650">
    <property type="entry name" value="PHOSPHATIDYLINOSITOL-GLYCAN BIOSYNTHESIS CLASS X PROTEIN"/>
    <property type="match status" value="1"/>
</dbReference>
<sequence>MYSDTWRVQVVHAKGFHPSLEFTPPASPSTPPHPQCGLALSLSLPPSVFPDPYQLYGLVPTLGEMVVSEEPDLEKPVSQVGNQSLSLALLHPPSRGVWTLPLHTRYQTPRELGPWTELITLPPPRVLWRCTEPLAWHTALSKDGEDRAAWSLPRPGSIMASDPSDPPSIWVYEAKEVKVHAPSLDLSIPVGDLNDASWVAWITGLLCTLGAFYILFLALLPRQSSSPSEKQAKVH</sequence>
<organism evidence="11 12">
    <name type="scientific">Piptocephalis cylindrospora</name>
    <dbReference type="NCBI Taxonomy" id="1907219"/>
    <lineage>
        <taxon>Eukaryota</taxon>
        <taxon>Fungi</taxon>
        <taxon>Fungi incertae sedis</taxon>
        <taxon>Zoopagomycota</taxon>
        <taxon>Zoopagomycotina</taxon>
        <taxon>Zoopagomycetes</taxon>
        <taxon>Zoopagales</taxon>
        <taxon>Piptocephalidaceae</taxon>
        <taxon>Piptocephalis</taxon>
    </lineage>
</organism>
<keyword evidence="8 10" id="KW-0472">Membrane</keyword>
<dbReference type="UniPathway" id="UPA00196"/>
<comment type="function">
    <text evidence="10">Required for proper folding and/or the stability of a subset of proteins in the endoplasmic reticulum. Component of glycosylphosphatidylinositol-mannosyltransferase 1 which transfers the first of the 4 mannoses in the GPI-anchor precursors during GPI-anchor biosynthesis. Probably acts by stabilizing the mannosyltransferase GPI14.</text>
</comment>
<dbReference type="PANTHER" id="PTHR28650:SF1">
    <property type="entry name" value="PHOSPHATIDYLINOSITOL-GLYCAN BIOSYNTHESIS CLASS X PROTEIN"/>
    <property type="match status" value="1"/>
</dbReference>
<evidence type="ECO:0000256" key="10">
    <source>
        <dbReference type="RuleBase" id="RU366056"/>
    </source>
</evidence>
<dbReference type="Proteomes" id="UP000267251">
    <property type="component" value="Unassembled WGS sequence"/>
</dbReference>
<evidence type="ECO:0000256" key="8">
    <source>
        <dbReference type="ARBA" id="ARBA00023136"/>
    </source>
</evidence>
<comment type="pathway">
    <text evidence="2 10">Glycolipid biosynthesis; glycosylphosphatidylinositol-anchor biosynthesis.</text>
</comment>
<comment type="similarity">
    <text evidence="3 10">Belongs to the PIGX family.</text>
</comment>
<dbReference type="GO" id="GO:0005789">
    <property type="term" value="C:endoplasmic reticulum membrane"/>
    <property type="evidence" value="ECO:0007669"/>
    <property type="project" value="UniProtKB-SubCell"/>
</dbReference>
<dbReference type="AlphaFoldDB" id="A0A4P9Y1T4"/>